<dbReference type="GO" id="GO:0098719">
    <property type="term" value="P:sodium ion import across plasma membrane"/>
    <property type="evidence" value="ECO:0007669"/>
    <property type="project" value="TreeGrafter"/>
</dbReference>
<dbReference type="GO" id="GO:0015386">
    <property type="term" value="F:potassium:proton antiporter activity"/>
    <property type="evidence" value="ECO:0007669"/>
    <property type="project" value="TreeGrafter"/>
</dbReference>
<name>A0AAU9JMD6_9CILI</name>
<reference evidence="12" key="1">
    <citation type="submission" date="2021-09" db="EMBL/GenBank/DDBJ databases">
        <authorList>
            <consortium name="AG Swart"/>
            <person name="Singh M."/>
            <person name="Singh A."/>
            <person name="Seah K."/>
            <person name="Emmerich C."/>
        </authorList>
    </citation>
    <scope>NUCLEOTIDE SEQUENCE</scope>
    <source>
        <strain evidence="12">ATCC30299</strain>
    </source>
</reference>
<dbReference type="PANTHER" id="PTHR10110:SF187">
    <property type="entry name" value="SODIUM_HYDROGEN EXCHANGER"/>
    <property type="match status" value="1"/>
</dbReference>
<keyword evidence="13" id="KW-1185">Reference proteome</keyword>
<feature type="transmembrane region" description="Helical" evidence="10">
    <location>
        <begin position="97"/>
        <end position="120"/>
    </location>
</feature>
<dbReference type="InterPro" id="IPR004709">
    <property type="entry name" value="NaH_exchanger"/>
</dbReference>
<dbReference type="Proteomes" id="UP001162131">
    <property type="component" value="Unassembled WGS sequence"/>
</dbReference>
<feature type="transmembrane region" description="Helical" evidence="10">
    <location>
        <begin position="202"/>
        <end position="235"/>
    </location>
</feature>
<feature type="domain" description="Cation/H+ exchanger transmembrane" evidence="11">
    <location>
        <begin position="26"/>
        <end position="423"/>
    </location>
</feature>
<feature type="transmembrane region" description="Helical" evidence="10">
    <location>
        <begin position="326"/>
        <end position="347"/>
    </location>
</feature>
<keyword evidence="3 10" id="KW-0812">Transmembrane</keyword>
<evidence type="ECO:0000256" key="3">
    <source>
        <dbReference type="ARBA" id="ARBA00022692"/>
    </source>
</evidence>
<feature type="transmembrane region" description="Helical" evidence="10">
    <location>
        <begin position="367"/>
        <end position="387"/>
    </location>
</feature>
<sequence>MSEEESILSVEVFFCLILVTLFMHLTVYLNIWKVRYIHESGIIIIIGIIIGIILYFAWEEPAKFDASIFFNFMLPFIILSYGFNLKRRRIFRNISQIILYGVIGTILNFVLISWFSNLLSNWGAMYTDGGKTEYISFEESLYLGAVLSASDAICVLSLVQENKTPQLHSLVFGEHIVNDAIAILLVRSVKEAGFQTWTAGNFFSFVGIFCIETFLGVIFGIAFGIFCSFATRYLWELREEESKQLALMFYIAWLGYVIAEMCQVSGVITILICGIFSNHYAWYNLTSHARIVVSNSFKFFGDGATATVFAYLGLTSVTYTNQDISYSYILCMVFSLMFARFITTFGLSYFARRHTKNFSLNNRSLSLFWIGGAIRGAIAFALILTVGKDETGSEDDKNILHVTVLGIVIVTTLVIGSILPIWVKIIKPEEETSKVVDEDDVRRTLLAVKRDNFVVTQEDLAKPKSWLHRKWVEIDDKHLKPRLIHPHALEEQLKAQQKLEEKLKEENADVYQIAREIAEEGKEEEKTDLLGDLRKSDDR</sequence>
<feature type="transmembrane region" description="Helical" evidence="10">
    <location>
        <begin position="247"/>
        <end position="277"/>
    </location>
</feature>
<organism evidence="12 13">
    <name type="scientific">Blepharisma stoltei</name>
    <dbReference type="NCBI Taxonomy" id="1481888"/>
    <lineage>
        <taxon>Eukaryota</taxon>
        <taxon>Sar</taxon>
        <taxon>Alveolata</taxon>
        <taxon>Ciliophora</taxon>
        <taxon>Postciliodesmatophora</taxon>
        <taxon>Heterotrichea</taxon>
        <taxon>Heterotrichida</taxon>
        <taxon>Blepharismidae</taxon>
        <taxon>Blepharisma</taxon>
    </lineage>
</organism>
<proteinExistence type="predicted"/>
<gene>
    <name evidence="12" type="ORF">BSTOLATCC_MIC40592</name>
</gene>
<keyword evidence="4 10" id="KW-1133">Transmembrane helix</keyword>
<comment type="subcellular location">
    <subcellularLocation>
        <location evidence="1">Membrane</location>
        <topology evidence="1">Multi-pass membrane protein</topology>
    </subcellularLocation>
</comment>
<feature type="transmembrane region" description="Helical" evidence="10">
    <location>
        <begin position="399"/>
        <end position="423"/>
    </location>
</feature>
<evidence type="ECO:0000256" key="6">
    <source>
        <dbReference type="ARBA" id="ARBA00023065"/>
    </source>
</evidence>
<feature type="coiled-coil region" evidence="9">
    <location>
        <begin position="489"/>
        <end position="516"/>
    </location>
</feature>
<evidence type="ECO:0000256" key="5">
    <source>
        <dbReference type="ARBA" id="ARBA00023053"/>
    </source>
</evidence>
<evidence type="ECO:0000256" key="10">
    <source>
        <dbReference type="SAM" id="Phobius"/>
    </source>
</evidence>
<keyword evidence="2" id="KW-0813">Transport</keyword>
<comment type="caution">
    <text evidence="12">The sequence shown here is derived from an EMBL/GenBank/DDBJ whole genome shotgun (WGS) entry which is preliminary data.</text>
</comment>
<keyword evidence="5" id="KW-0915">Sodium</keyword>
<dbReference type="PRINTS" id="PR01084">
    <property type="entry name" value="NAHEXCHNGR"/>
</dbReference>
<dbReference type="InterPro" id="IPR006153">
    <property type="entry name" value="Cation/H_exchanger_TM"/>
</dbReference>
<feature type="transmembrane region" description="Helical" evidence="10">
    <location>
        <begin position="297"/>
        <end position="314"/>
    </location>
</feature>
<dbReference type="GO" id="GO:0051453">
    <property type="term" value="P:regulation of intracellular pH"/>
    <property type="evidence" value="ECO:0007669"/>
    <property type="project" value="TreeGrafter"/>
</dbReference>
<dbReference type="EMBL" id="CAJZBQ010000040">
    <property type="protein sequence ID" value="CAG9326159.1"/>
    <property type="molecule type" value="Genomic_DNA"/>
</dbReference>
<feature type="transmembrane region" description="Helical" evidence="10">
    <location>
        <begin position="64"/>
        <end position="85"/>
    </location>
</feature>
<keyword evidence="8" id="KW-0739">Sodium transport</keyword>
<evidence type="ECO:0000313" key="12">
    <source>
        <dbReference type="EMBL" id="CAG9326159.1"/>
    </source>
</evidence>
<dbReference type="Pfam" id="PF00999">
    <property type="entry name" value="Na_H_Exchanger"/>
    <property type="match status" value="1"/>
</dbReference>
<dbReference type="GO" id="GO:0015385">
    <property type="term" value="F:sodium:proton antiporter activity"/>
    <property type="evidence" value="ECO:0007669"/>
    <property type="project" value="InterPro"/>
</dbReference>
<dbReference type="Gene3D" id="6.10.140.1330">
    <property type="match status" value="1"/>
</dbReference>
<keyword evidence="7 10" id="KW-0472">Membrane</keyword>
<protein>
    <recommendedName>
        <fullName evidence="11">Cation/H+ exchanger transmembrane domain-containing protein</fullName>
    </recommendedName>
</protein>
<evidence type="ECO:0000256" key="2">
    <source>
        <dbReference type="ARBA" id="ARBA00022448"/>
    </source>
</evidence>
<feature type="transmembrane region" description="Helical" evidence="10">
    <location>
        <begin position="41"/>
        <end position="58"/>
    </location>
</feature>
<feature type="transmembrane region" description="Helical" evidence="10">
    <location>
        <begin position="6"/>
        <end position="29"/>
    </location>
</feature>
<evidence type="ECO:0000256" key="8">
    <source>
        <dbReference type="ARBA" id="ARBA00023201"/>
    </source>
</evidence>
<dbReference type="InterPro" id="IPR018422">
    <property type="entry name" value="Cation/H_exchanger_CPA1"/>
</dbReference>
<dbReference type="PANTHER" id="PTHR10110">
    <property type="entry name" value="SODIUM/HYDROGEN EXCHANGER"/>
    <property type="match status" value="1"/>
</dbReference>
<keyword evidence="9" id="KW-0175">Coiled coil</keyword>
<evidence type="ECO:0000256" key="4">
    <source>
        <dbReference type="ARBA" id="ARBA00022989"/>
    </source>
</evidence>
<keyword evidence="6" id="KW-0406">Ion transport</keyword>
<feature type="transmembrane region" description="Helical" evidence="10">
    <location>
        <begin position="140"/>
        <end position="159"/>
    </location>
</feature>
<accession>A0AAU9JMD6</accession>
<dbReference type="GO" id="GO:0005886">
    <property type="term" value="C:plasma membrane"/>
    <property type="evidence" value="ECO:0007669"/>
    <property type="project" value="TreeGrafter"/>
</dbReference>
<evidence type="ECO:0000256" key="1">
    <source>
        <dbReference type="ARBA" id="ARBA00004141"/>
    </source>
</evidence>
<evidence type="ECO:0000256" key="9">
    <source>
        <dbReference type="SAM" id="Coils"/>
    </source>
</evidence>
<evidence type="ECO:0000313" key="13">
    <source>
        <dbReference type="Proteomes" id="UP001162131"/>
    </source>
</evidence>
<evidence type="ECO:0000259" key="11">
    <source>
        <dbReference type="Pfam" id="PF00999"/>
    </source>
</evidence>
<dbReference type="AlphaFoldDB" id="A0AAU9JMD6"/>
<evidence type="ECO:0000256" key="7">
    <source>
        <dbReference type="ARBA" id="ARBA00023136"/>
    </source>
</evidence>